<dbReference type="AlphaFoldDB" id="A0A1I4KRI7"/>
<keyword evidence="1" id="KW-0812">Transmembrane</keyword>
<evidence type="ECO:0000313" key="3">
    <source>
        <dbReference type="Proteomes" id="UP000199561"/>
    </source>
</evidence>
<proteinExistence type="predicted"/>
<feature type="transmembrane region" description="Helical" evidence="1">
    <location>
        <begin position="6"/>
        <end position="25"/>
    </location>
</feature>
<reference evidence="2 3" key="1">
    <citation type="submission" date="2016-10" db="EMBL/GenBank/DDBJ databases">
        <authorList>
            <person name="de Groot N.N."/>
        </authorList>
    </citation>
    <scope>NUCLEOTIDE SEQUENCE [LARGE SCALE GENOMIC DNA]</scope>
    <source>
        <strain evidence="2 3">Nm146</strain>
    </source>
</reference>
<dbReference type="STRING" id="52442.SAMN05421880_1016"/>
<evidence type="ECO:0000256" key="1">
    <source>
        <dbReference type="SAM" id="Phobius"/>
    </source>
</evidence>
<accession>A0A1I4KRI7</accession>
<evidence type="ECO:0000313" key="2">
    <source>
        <dbReference type="EMBL" id="SFL81360.1"/>
    </source>
</evidence>
<gene>
    <name evidence="2" type="ORF">SAMN05421880_1016</name>
</gene>
<protein>
    <submittedName>
        <fullName evidence="2">Uncharacterized protein</fullName>
    </submittedName>
</protein>
<dbReference type="EMBL" id="FOUF01000001">
    <property type="protein sequence ID" value="SFL81360.1"/>
    <property type="molecule type" value="Genomic_DNA"/>
</dbReference>
<keyword evidence="1" id="KW-0472">Membrane</keyword>
<organism evidence="2 3">
    <name type="scientific">Nitrosomonas nitrosa</name>
    <dbReference type="NCBI Taxonomy" id="52442"/>
    <lineage>
        <taxon>Bacteria</taxon>
        <taxon>Pseudomonadati</taxon>
        <taxon>Pseudomonadota</taxon>
        <taxon>Betaproteobacteria</taxon>
        <taxon>Nitrosomonadales</taxon>
        <taxon>Nitrosomonadaceae</taxon>
        <taxon>Nitrosomonas</taxon>
    </lineage>
</organism>
<keyword evidence="3" id="KW-1185">Reference proteome</keyword>
<sequence length="79" mass="8690">MIPLLSPWFWLVVLLGALTLLGIGYQHGHENGKNGCLADQASTLEAAIKQAQTEAIAQTRAELQVSREFEATREQVRTV</sequence>
<name>A0A1I4KRI7_9PROT</name>
<dbReference type="Proteomes" id="UP000199561">
    <property type="component" value="Unassembled WGS sequence"/>
</dbReference>
<keyword evidence="1" id="KW-1133">Transmembrane helix</keyword>